<keyword evidence="9 14" id="KW-1133">Transmembrane helix</keyword>
<feature type="transmembrane region" description="Helical" evidence="14">
    <location>
        <begin position="167"/>
        <end position="184"/>
    </location>
</feature>
<evidence type="ECO:0000256" key="11">
    <source>
        <dbReference type="ARBA" id="ARBA00023180"/>
    </source>
</evidence>
<evidence type="ECO:0000256" key="3">
    <source>
        <dbReference type="ARBA" id="ARBA00007222"/>
    </source>
</evidence>
<dbReference type="OrthoDB" id="292747at2759"/>
<evidence type="ECO:0000256" key="14">
    <source>
        <dbReference type="RuleBase" id="RU367007"/>
    </source>
</evidence>
<evidence type="ECO:0000313" key="18">
    <source>
        <dbReference type="Proteomes" id="UP000217199"/>
    </source>
</evidence>
<comment type="caution">
    <text evidence="17">The sequence shown here is derived from an EMBL/GenBank/DDBJ whole genome shotgun (WGS) entry which is preliminary data.</text>
</comment>
<keyword evidence="6 14" id="KW-0812">Transmembrane</keyword>
<evidence type="ECO:0000256" key="5">
    <source>
        <dbReference type="ARBA" id="ARBA00022679"/>
    </source>
</evidence>
<feature type="transmembrane region" description="Helical" evidence="14">
    <location>
        <begin position="245"/>
        <end position="265"/>
    </location>
</feature>
<comment type="subcellular location">
    <subcellularLocation>
        <location evidence="1 14">Endoplasmic reticulum membrane</location>
        <topology evidence="1 14">Multi-pass membrane protein</topology>
    </subcellularLocation>
</comment>
<evidence type="ECO:0000256" key="7">
    <source>
        <dbReference type="ARBA" id="ARBA00022737"/>
    </source>
</evidence>
<dbReference type="InterPro" id="IPR036300">
    <property type="entry name" value="MIR_dom_sf"/>
</dbReference>
<evidence type="ECO:0000256" key="13">
    <source>
        <dbReference type="ARBA" id="ARBA00045102"/>
    </source>
</evidence>
<dbReference type="PANTHER" id="PTHR10050">
    <property type="entry name" value="DOLICHYL-PHOSPHATE-MANNOSE--PROTEIN MANNOSYLTRANSFERASE"/>
    <property type="match status" value="1"/>
</dbReference>
<feature type="compositionally biased region" description="Polar residues" evidence="15">
    <location>
        <begin position="12"/>
        <end position="23"/>
    </location>
</feature>
<organism evidence="17 18">
    <name type="scientific">Pyrrhoderma noxium</name>
    <dbReference type="NCBI Taxonomy" id="2282107"/>
    <lineage>
        <taxon>Eukaryota</taxon>
        <taxon>Fungi</taxon>
        <taxon>Dikarya</taxon>
        <taxon>Basidiomycota</taxon>
        <taxon>Agaricomycotina</taxon>
        <taxon>Agaricomycetes</taxon>
        <taxon>Hymenochaetales</taxon>
        <taxon>Hymenochaetaceae</taxon>
        <taxon>Pyrrhoderma</taxon>
    </lineage>
</organism>
<name>A0A286UJI1_9AGAM</name>
<dbReference type="FunFam" id="2.80.10.50:FF:000044">
    <property type="entry name" value="Dolichyl-phosphate-mannose-protein mannosyltransferase 4"/>
    <property type="match status" value="1"/>
</dbReference>
<sequence length="771" mass="88072">MDSPVGTRRRNLGSSIHTASSRSSEIDQDERYVTAYSPRTSFHQLVESSKANLLVAGVLTFLAFFTRFYKINNPDEVVFDEVHFGKFAAYYIRGEYYFDVHPPFAKMMLGAAGWFSGFDGNFNFENIGDSYTENHVPYIGLRALPATLGALTVPVVYAIMRESGYSTVIAAFSAILVLLDNAHITQDRLILLDAQLIFFTALTIYTYIRFKKLRYHEFSSEWWTWLVLTGVNLACVLGSKINGVIIFFFIGIAVLVDLWDLLDIKRGHSMEHFTRHFLARAFGLIFVPIVVYLSFFWFHFKFLPYSGAGDSFMSPAFQESLIGNEMLLNSQEIRYYDTITMKHKDTKVFLHSHKEKYPLRYDDGRISSQGQQVTGYGHNDTNNNWQIIPTKALPATGPGRIVRHDDVFQLLHVNTDTFLLTHDVASPHMPTNQEFTTWPKDDNSRYNDTLFRLAVVDAKEDVEWKTKSSYFRLIHVPTRVAMWTHKKPLPDWGYKQQEINGNKNAQEKSAIWFVDSLVAGEDETEFARRTTPAEVRQPKKLNFFKKFFELQLLMLQHNAGLTASHPYASGPINWPFLVSGISFWTDSKDQRQIYMIGNLFSWWTCTVALSVFVGILGADLLARRRGIEPIPDPVRNRLWNNAGFFAIGWLTHYAPFFLFNRQLFIHHYLPSHLFSALIAGAVLNFVTSETINYPISIRGRTTRMKPTQYSDIGPKALLAVSGVTLAMLIMLIFLSPLTYGTPGLTGEQVNARRLLSSWTLHFAAKKTDHIA</sequence>
<accession>A0A286UJI1</accession>
<dbReference type="Gene3D" id="2.80.10.50">
    <property type="match status" value="1"/>
</dbReference>
<feature type="domain" description="MIR" evidence="16">
    <location>
        <begin position="459"/>
        <end position="517"/>
    </location>
</feature>
<dbReference type="AlphaFoldDB" id="A0A286UJI1"/>
<evidence type="ECO:0000256" key="9">
    <source>
        <dbReference type="ARBA" id="ARBA00022989"/>
    </source>
</evidence>
<feature type="transmembrane region" description="Helical" evidence="14">
    <location>
        <begin position="600"/>
        <end position="621"/>
    </location>
</feature>
<keyword evidence="5 14" id="KW-0808">Transferase</keyword>
<dbReference type="Pfam" id="PF02815">
    <property type="entry name" value="MIR"/>
    <property type="match status" value="1"/>
</dbReference>
<feature type="transmembrane region" description="Helical" evidence="14">
    <location>
        <begin position="716"/>
        <end position="734"/>
    </location>
</feature>
<dbReference type="PANTHER" id="PTHR10050:SF51">
    <property type="entry name" value="PROTEIN O-MANNOSYL-TRANSFERASE 1"/>
    <property type="match status" value="1"/>
</dbReference>
<evidence type="ECO:0000259" key="16">
    <source>
        <dbReference type="PROSITE" id="PS50919"/>
    </source>
</evidence>
<keyword evidence="4 14" id="KW-0328">Glycosyltransferase</keyword>
<feature type="transmembrane region" description="Helical" evidence="14">
    <location>
        <begin position="672"/>
        <end position="695"/>
    </location>
</feature>
<feature type="transmembrane region" description="Helical" evidence="14">
    <location>
        <begin position="642"/>
        <end position="660"/>
    </location>
</feature>
<comment type="similarity">
    <text evidence="3 14">Belongs to the glycosyltransferase 39 family.</text>
</comment>
<feature type="region of interest" description="Disordered" evidence="15">
    <location>
        <begin position="1"/>
        <end position="25"/>
    </location>
</feature>
<evidence type="ECO:0000256" key="6">
    <source>
        <dbReference type="ARBA" id="ARBA00022692"/>
    </source>
</evidence>
<dbReference type="UniPathway" id="UPA00378"/>
<feature type="transmembrane region" description="Helical" evidence="14">
    <location>
        <begin position="190"/>
        <end position="210"/>
    </location>
</feature>
<dbReference type="Pfam" id="PF02366">
    <property type="entry name" value="PMT"/>
    <property type="match status" value="1"/>
</dbReference>
<dbReference type="EC" id="2.4.1.109" evidence="14"/>
<evidence type="ECO:0000256" key="12">
    <source>
        <dbReference type="ARBA" id="ARBA00045085"/>
    </source>
</evidence>
<feature type="domain" description="MIR" evidence="16">
    <location>
        <begin position="399"/>
        <end position="456"/>
    </location>
</feature>
<dbReference type="STRING" id="2282107.A0A286UJI1"/>
<proteinExistence type="inferred from homology"/>
<keyword evidence="11" id="KW-0325">Glycoprotein</keyword>
<dbReference type="GO" id="GO:0005789">
    <property type="term" value="C:endoplasmic reticulum membrane"/>
    <property type="evidence" value="ECO:0007669"/>
    <property type="project" value="UniProtKB-SubCell"/>
</dbReference>
<dbReference type="GO" id="GO:0004169">
    <property type="term" value="F:dolichyl-phosphate-mannose-protein mannosyltransferase activity"/>
    <property type="evidence" value="ECO:0007669"/>
    <property type="project" value="UniProtKB-UniRule"/>
</dbReference>
<gene>
    <name evidence="17" type="ORF">PNOK_0460300</name>
</gene>
<dbReference type="SUPFAM" id="SSF82109">
    <property type="entry name" value="MIR domain"/>
    <property type="match status" value="1"/>
</dbReference>
<evidence type="ECO:0000256" key="2">
    <source>
        <dbReference type="ARBA" id="ARBA00004922"/>
    </source>
</evidence>
<dbReference type="CDD" id="cd23285">
    <property type="entry name" value="beta-trefoil_MIR_PMT4-like"/>
    <property type="match status" value="1"/>
</dbReference>
<evidence type="ECO:0000256" key="4">
    <source>
        <dbReference type="ARBA" id="ARBA00022676"/>
    </source>
</evidence>
<dbReference type="PROSITE" id="PS50919">
    <property type="entry name" value="MIR"/>
    <property type="match status" value="3"/>
</dbReference>
<comment type="pathway">
    <text evidence="2 14">Protein modification; protein glycosylation.</text>
</comment>
<evidence type="ECO:0000256" key="10">
    <source>
        <dbReference type="ARBA" id="ARBA00023136"/>
    </source>
</evidence>
<keyword evidence="10 14" id="KW-0472">Membrane</keyword>
<dbReference type="InParanoid" id="A0A286UJI1"/>
<feature type="domain" description="MIR" evidence="16">
    <location>
        <begin position="330"/>
        <end position="390"/>
    </location>
</feature>
<dbReference type="InterPro" id="IPR032421">
    <property type="entry name" value="PMT_4TMC"/>
</dbReference>
<feature type="transmembrane region" description="Helical" evidence="14">
    <location>
        <begin position="139"/>
        <end position="160"/>
    </location>
</feature>
<keyword evidence="7" id="KW-0677">Repeat</keyword>
<dbReference type="SMART" id="SM00472">
    <property type="entry name" value="MIR"/>
    <property type="match status" value="3"/>
</dbReference>
<evidence type="ECO:0000256" key="8">
    <source>
        <dbReference type="ARBA" id="ARBA00022824"/>
    </source>
</evidence>
<dbReference type="InterPro" id="IPR027005">
    <property type="entry name" value="PMT-like"/>
</dbReference>
<evidence type="ECO:0000256" key="15">
    <source>
        <dbReference type="SAM" id="MobiDB-lite"/>
    </source>
</evidence>
<dbReference type="Proteomes" id="UP000217199">
    <property type="component" value="Unassembled WGS sequence"/>
</dbReference>
<comment type="catalytic activity">
    <reaction evidence="12 14">
        <text>a di-trans,poly-cis-dolichyl beta-D-mannosyl phosphate + L-threonyl-[protein] = 3-O-(alpha-D-mannosyl)-L-threonyl-[protein] + a di-trans,poly-cis-dolichyl phosphate + H(+)</text>
        <dbReference type="Rhea" id="RHEA:53396"/>
        <dbReference type="Rhea" id="RHEA-COMP:11060"/>
        <dbReference type="Rhea" id="RHEA-COMP:13547"/>
        <dbReference type="Rhea" id="RHEA-COMP:19498"/>
        <dbReference type="Rhea" id="RHEA-COMP:19501"/>
        <dbReference type="ChEBI" id="CHEBI:15378"/>
        <dbReference type="ChEBI" id="CHEBI:30013"/>
        <dbReference type="ChEBI" id="CHEBI:57683"/>
        <dbReference type="ChEBI" id="CHEBI:58211"/>
        <dbReference type="ChEBI" id="CHEBI:137323"/>
        <dbReference type="EC" id="2.4.1.109"/>
    </reaction>
</comment>
<evidence type="ECO:0000256" key="1">
    <source>
        <dbReference type="ARBA" id="ARBA00004477"/>
    </source>
</evidence>
<evidence type="ECO:0000313" key="17">
    <source>
        <dbReference type="EMBL" id="PAV19669.1"/>
    </source>
</evidence>
<dbReference type="FunCoup" id="A0A286UJI1">
    <property type="interactions" value="184"/>
</dbReference>
<reference evidence="17 18" key="1">
    <citation type="journal article" date="2017" name="Mol. Ecol.">
        <title>Comparative and population genomic landscape of Phellinus noxius: A hypervariable fungus causing root rot in trees.</title>
        <authorList>
            <person name="Chung C.L."/>
            <person name="Lee T.J."/>
            <person name="Akiba M."/>
            <person name="Lee H.H."/>
            <person name="Kuo T.H."/>
            <person name="Liu D."/>
            <person name="Ke H.M."/>
            <person name="Yokoi T."/>
            <person name="Roa M.B."/>
            <person name="Lu M.J."/>
            <person name="Chang Y.Y."/>
            <person name="Ann P.J."/>
            <person name="Tsai J.N."/>
            <person name="Chen C.Y."/>
            <person name="Tzean S.S."/>
            <person name="Ota Y."/>
            <person name="Hattori T."/>
            <person name="Sahashi N."/>
            <person name="Liou R.F."/>
            <person name="Kikuchi T."/>
            <person name="Tsai I.J."/>
        </authorList>
    </citation>
    <scope>NUCLEOTIDE SEQUENCE [LARGE SCALE GENOMIC DNA]</scope>
    <source>
        <strain evidence="17 18">FFPRI411160</strain>
    </source>
</reference>
<dbReference type="EMBL" id="NBII01000004">
    <property type="protein sequence ID" value="PAV19669.1"/>
    <property type="molecule type" value="Genomic_DNA"/>
</dbReference>
<dbReference type="Pfam" id="PF16192">
    <property type="entry name" value="PMT_4TMC"/>
    <property type="match status" value="1"/>
</dbReference>
<keyword evidence="18" id="KW-1185">Reference proteome</keyword>
<protein>
    <recommendedName>
        <fullName evidence="14">Dolichyl-phosphate-mannose--protein mannosyltransferase</fullName>
        <ecNumber evidence="14">2.4.1.109</ecNumber>
    </recommendedName>
</protein>
<dbReference type="InterPro" id="IPR016093">
    <property type="entry name" value="MIR_motif"/>
</dbReference>
<keyword evidence="8 14" id="KW-0256">Endoplasmic reticulum</keyword>
<feature type="transmembrane region" description="Helical" evidence="14">
    <location>
        <begin position="277"/>
        <end position="298"/>
    </location>
</feature>
<comment type="function">
    <text evidence="14">Transfers mannose from Dol-P-mannose to Ser or Thr residues on proteins.</text>
</comment>
<comment type="catalytic activity">
    <reaction evidence="13 14">
        <text>a di-trans,poly-cis-dolichyl beta-D-mannosyl phosphate + L-seryl-[protein] = 3-O-(alpha-D-mannosyl)-L-seryl-[protein] + a di-trans,poly-cis-dolichyl phosphate + H(+)</text>
        <dbReference type="Rhea" id="RHEA:17377"/>
        <dbReference type="Rhea" id="RHEA-COMP:9863"/>
        <dbReference type="Rhea" id="RHEA-COMP:13546"/>
        <dbReference type="Rhea" id="RHEA-COMP:19498"/>
        <dbReference type="Rhea" id="RHEA-COMP:19501"/>
        <dbReference type="ChEBI" id="CHEBI:15378"/>
        <dbReference type="ChEBI" id="CHEBI:29999"/>
        <dbReference type="ChEBI" id="CHEBI:57683"/>
        <dbReference type="ChEBI" id="CHEBI:58211"/>
        <dbReference type="ChEBI" id="CHEBI:137321"/>
        <dbReference type="EC" id="2.4.1.109"/>
    </reaction>
</comment>
<dbReference type="InterPro" id="IPR003342">
    <property type="entry name" value="ArnT-like_N"/>
</dbReference>